<dbReference type="AlphaFoldDB" id="A0A1D2VBN3"/>
<accession>A0A1D2VBN3</accession>
<dbReference type="Proteomes" id="UP000095038">
    <property type="component" value="Unassembled WGS sequence"/>
</dbReference>
<dbReference type="PROSITE" id="PS51450">
    <property type="entry name" value="LRR"/>
    <property type="match status" value="1"/>
</dbReference>
<dbReference type="InterPro" id="IPR001611">
    <property type="entry name" value="Leu-rich_rpt"/>
</dbReference>
<protein>
    <recommendedName>
        <fullName evidence="3">Outer arm dynein light chain 1</fullName>
    </recommendedName>
</protein>
<dbReference type="Gene3D" id="3.80.10.10">
    <property type="entry name" value="Ribonuclease Inhibitor"/>
    <property type="match status" value="1"/>
</dbReference>
<reference evidence="2" key="1">
    <citation type="submission" date="2016-05" db="EMBL/GenBank/DDBJ databases">
        <title>Comparative genomics of biotechnologically important yeasts.</title>
        <authorList>
            <consortium name="DOE Joint Genome Institute"/>
            <person name="Riley R."/>
            <person name="Haridas S."/>
            <person name="Wolfe K.H."/>
            <person name="Lopes M.R."/>
            <person name="Hittinger C.T."/>
            <person name="Goker M."/>
            <person name="Salamov A."/>
            <person name="Wisecaver J."/>
            <person name="Long T.M."/>
            <person name="Aerts A.L."/>
            <person name="Barry K."/>
            <person name="Choi C."/>
            <person name="Clum A."/>
            <person name="Coughlan A.Y."/>
            <person name="Deshpande S."/>
            <person name="Douglass A.P."/>
            <person name="Hanson S.J."/>
            <person name="Klenk H.-P."/>
            <person name="Labutti K."/>
            <person name="Lapidus A."/>
            <person name="Lindquist E."/>
            <person name="Lipzen A."/>
            <person name="Meier-Kolthoff J.P."/>
            <person name="Ohm R.A."/>
            <person name="Otillar R.P."/>
            <person name="Pangilinan J."/>
            <person name="Peng Y."/>
            <person name="Rokas A."/>
            <person name="Rosa C.A."/>
            <person name="Scheuner C."/>
            <person name="Sibirny A.A."/>
            <person name="Slot J.C."/>
            <person name="Stielow J.B."/>
            <person name="Sun H."/>
            <person name="Kurtzman C.P."/>
            <person name="Blackwell M."/>
            <person name="Grigoriev I.V."/>
            <person name="Jeffries T.W."/>
        </authorList>
    </citation>
    <scope>NUCLEOTIDE SEQUENCE [LARGE SCALE GENOMIC DNA]</scope>
    <source>
        <strain evidence="2">DSM 1968</strain>
    </source>
</reference>
<dbReference type="InParanoid" id="A0A1D2VBN3"/>
<dbReference type="InterPro" id="IPR032675">
    <property type="entry name" value="LRR_dom_sf"/>
</dbReference>
<name>A0A1D2VBN3_9ASCO</name>
<dbReference type="RefSeq" id="XP_020045395.1">
    <property type="nucleotide sequence ID" value="XM_020189378.1"/>
</dbReference>
<proteinExistence type="predicted"/>
<organism evidence="1 2">
    <name type="scientific">Ascoidea rubescens DSM 1968</name>
    <dbReference type="NCBI Taxonomy" id="1344418"/>
    <lineage>
        <taxon>Eukaryota</taxon>
        <taxon>Fungi</taxon>
        <taxon>Dikarya</taxon>
        <taxon>Ascomycota</taxon>
        <taxon>Saccharomycotina</taxon>
        <taxon>Saccharomycetes</taxon>
        <taxon>Ascoideaceae</taxon>
        <taxon>Ascoidea</taxon>
    </lineage>
</organism>
<dbReference type="SUPFAM" id="SSF52058">
    <property type="entry name" value="L domain-like"/>
    <property type="match status" value="1"/>
</dbReference>
<evidence type="ECO:0008006" key="3">
    <source>
        <dbReference type="Google" id="ProtNLM"/>
    </source>
</evidence>
<dbReference type="EMBL" id="KV454488">
    <property type="protein sequence ID" value="ODV59088.1"/>
    <property type="molecule type" value="Genomic_DNA"/>
</dbReference>
<dbReference type="GeneID" id="30963014"/>
<evidence type="ECO:0000313" key="2">
    <source>
        <dbReference type="Proteomes" id="UP000095038"/>
    </source>
</evidence>
<gene>
    <name evidence="1" type="ORF">ASCRUDRAFT_157990</name>
</gene>
<keyword evidence="2" id="KW-1185">Reference proteome</keyword>
<sequence>MISDIKIMNSGRCSDKLGIMDLFGNKMTQMKRLKSLKNLNYLSLSHNRIEKLFHIKELNNCSYINLVDNYVAKNEDDSECSTKHS</sequence>
<evidence type="ECO:0000313" key="1">
    <source>
        <dbReference type="EMBL" id="ODV59088.1"/>
    </source>
</evidence>